<organism evidence="7 8">
    <name type="scientific">Niastella soli</name>
    <dbReference type="NCBI Taxonomy" id="2821487"/>
    <lineage>
        <taxon>Bacteria</taxon>
        <taxon>Pseudomonadati</taxon>
        <taxon>Bacteroidota</taxon>
        <taxon>Chitinophagia</taxon>
        <taxon>Chitinophagales</taxon>
        <taxon>Chitinophagaceae</taxon>
        <taxon>Niastella</taxon>
    </lineage>
</organism>
<dbReference type="PROSITE" id="PS00194">
    <property type="entry name" value="THIOREDOXIN_1"/>
    <property type="match status" value="1"/>
</dbReference>
<dbReference type="InterPro" id="IPR000866">
    <property type="entry name" value="AhpC/TSA"/>
</dbReference>
<dbReference type="Pfam" id="PF14289">
    <property type="entry name" value="DUF4369"/>
    <property type="match status" value="1"/>
</dbReference>
<dbReference type="InterPro" id="IPR017937">
    <property type="entry name" value="Thioredoxin_CS"/>
</dbReference>
<dbReference type="InterPro" id="IPR013766">
    <property type="entry name" value="Thioredoxin_domain"/>
</dbReference>
<evidence type="ECO:0000256" key="4">
    <source>
        <dbReference type="ARBA" id="ARBA00023284"/>
    </source>
</evidence>
<dbReference type="CDD" id="cd02966">
    <property type="entry name" value="TlpA_like_family"/>
    <property type="match status" value="1"/>
</dbReference>
<dbReference type="InterPro" id="IPR036249">
    <property type="entry name" value="Thioredoxin-like_sf"/>
</dbReference>
<reference evidence="7 8" key="1">
    <citation type="submission" date="2021-03" db="EMBL/GenBank/DDBJ databases">
        <title>Assistant Professor.</title>
        <authorList>
            <person name="Huq M.A."/>
        </authorList>
    </citation>
    <scope>NUCLEOTIDE SEQUENCE [LARGE SCALE GENOMIC DNA]</scope>
    <source>
        <strain evidence="7 8">MAH-29</strain>
    </source>
</reference>
<dbReference type="PANTHER" id="PTHR42852:SF6">
    <property type="entry name" value="THIOL:DISULFIDE INTERCHANGE PROTEIN DSBE"/>
    <property type="match status" value="1"/>
</dbReference>
<evidence type="ECO:0000256" key="1">
    <source>
        <dbReference type="ARBA" id="ARBA00004196"/>
    </source>
</evidence>
<evidence type="ECO:0000313" key="8">
    <source>
        <dbReference type="Proteomes" id="UP000677244"/>
    </source>
</evidence>
<keyword evidence="8" id="KW-1185">Reference proteome</keyword>
<keyword evidence="3" id="KW-1015">Disulfide bond</keyword>
<comment type="caution">
    <text evidence="7">The sequence shown here is derived from an EMBL/GenBank/DDBJ whole genome shotgun (WGS) entry which is preliminary data.</text>
</comment>
<name>A0ABS3YZ08_9BACT</name>
<evidence type="ECO:0000256" key="3">
    <source>
        <dbReference type="ARBA" id="ARBA00023157"/>
    </source>
</evidence>
<gene>
    <name evidence="7" type="ORF">J7I42_22425</name>
</gene>
<keyword evidence="2" id="KW-0201">Cytochrome c-type biogenesis</keyword>
<dbReference type="Proteomes" id="UP000677244">
    <property type="component" value="Unassembled WGS sequence"/>
</dbReference>
<feature type="domain" description="Thioredoxin" evidence="6">
    <location>
        <begin position="245"/>
        <end position="385"/>
    </location>
</feature>
<protein>
    <submittedName>
        <fullName evidence="7">AhpC/TSA family protein</fullName>
    </submittedName>
</protein>
<keyword evidence="5" id="KW-0732">Signal</keyword>
<dbReference type="InterPro" id="IPR025380">
    <property type="entry name" value="DUF4369"/>
</dbReference>
<evidence type="ECO:0000256" key="2">
    <source>
        <dbReference type="ARBA" id="ARBA00022748"/>
    </source>
</evidence>
<evidence type="ECO:0000313" key="7">
    <source>
        <dbReference type="EMBL" id="MBO9203064.1"/>
    </source>
</evidence>
<keyword evidence="4" id="KW-0676">Redox-active center</keyword>
<comment type="subcellular location">
    <subcellularLocation>
        <location evidence="1">Cell envelope</location>
    </subcellularLocation>
</comment>
<feature type="signal peptide" evidence="5">
    <location>
        <begin position="1"/>
        <end position="19"/>
    </location>
</feature>
<dbReference type="SUPFAM" id="SSF52833">
    <property type="entry name" value="Thioredoxin-like"/>
    <property type="match status" value="1"/>
</dbReference>
<dbReference type="PANTHER" id="PTHR42852">
    <property type="entry name" value="THIOL:DISULFIDE INTERCHANGE PROTEIN DSBE"/>
    <property type="match status" value="1"/>
</dbReference>
<dbReference type="RefSeq" id="WP_209141119.1">
    <property type="nucleotide sequence ID" value="NZ_JAGHKO010000005.1"/>
</dbReference>
<dbReference type="InterPro" id="IPR050553">
    <property type="entry name" value="Thioredoxin_ResA/DsbE_sf"/>
</dbReference>
<feature type="chain" id="PRO_5046071305" evidence="5">
    <location>
        <begin position="20"/>
        <end position="385"/>
    </location>
</feature>
<evidence type="ECO:0000259" key="6">
    <source>
        <dbReference type="PROSITE" id="PS51352"/>
    </source>
</evidence>
<dbReference type="Pfam" id="PF00578">
    <property type="entry name" value="AhpC-TSA"/>
    <property type="match status" value="1"/>
</dbReference>
<dbReference type="PROSITE" id="PS51352">
    <property type="entry name" value="THIOREDOXIN_2"/>
    <property type="match status" value="1"/>
</dbReference>
<dbReference type="EMBL" id="JAGHKO010000005">
    <property type="protein sequence ID" value="MBO9203064.1"/>
    <property type="molecule type" value="Genomic_DNA"/>
</dbReference>
<sequence length="385" mass="43649">MKATAITLLLAGLFLITNAQHNKNLSLTVDLSGLANEADKLFFTYYNTTSKFRYTDSVTIGKEKVITFKTTIDEPILAQLRVESTAPDNNRQRNHYQRDSYSLYIEPGKITAVVKDSLANTKVTGSSTHQDYLILKEKVAAYAPLFEGLFNQYRKARKEKDQVAGNTIRKQIDSLQEVVDEQVYKDFIRQNGKRSPVALYALAEYTGYSIDPDKAQPVYDLLGPEIKKLPAGIAFSKRIVIARQLQIGQPALAFIQNDTLERPVSLASFKGKYVLIDFWASWCGPCRAENPNVVAAFNKYKEKDFTVLGVSLDRPGQKEKWLKAIHDDQLQWTHVSDLKFWDNEVAKLYDVKAIPQNFLLDREGKIVAKNIRGEELETTLQSLIK</sequence>
<proteinExistence type="predicted"/>
<evidence type="ECO:0000256" key="5">
    <source>
        <dbReference type="SAM" id="SignalP"/>
    </source>
</evidence>
<accession>A0ABS3YZ08</accession>
<dbReference type="Gene3D" id="3.40.30.10">
    <property type="entry name" value="Glutaredoxin"/>
    <property type="match status" value="1"/>
</dbReference>